<dbReference type="Gene3D" id="3.40.50.2300">
    <property type="match status" value="2"/>
</dbReference>
<gene>
    <name evidence="6" type="ORF">C7451_10995</name>
</gene>
<dbReference type="CDD" id="cd06295">
    <property type="entry name" value="PBP1_CelR"/>
    <property type="match status" value="1"/>
</dbReference>
<dbReference type="Proteomes" id="UP000248014">
    <property type="component" value="Unassembled WGS sequence"/>
</dbReference>
<feature type="domain" description="HTH cro/C1-type" evidence="5">
    <location>
        <begin position="1"/>
        <end position="47"/>
    </location>
</feature>
<dbReference type="PROSITE" id="PS50932">
    <property type="entry name" value="HTH_LACI_2"/>
    <property type="match status" value="1"/>
</dbReference>
<dbReference type="Pfam" id="PF13377">
    <property type="entry name" value="Peripla_BP_3"/>
    <property type="match status" value="1"/>
</dbReference>
<keyword evidence="2" id="KW-0238">DNA-binding</keyword>
<proteinExistence type="predicted"/>
<dbReference type="InterPro" id="IPR010982">
    <property type="entry name" value="Lambda_DNA-bd_dom_sf"/>
</dbReference>
<dbReference type="InterPro" id="IPR000843">
    <property type="entry name" value="HTH_LacI"/>
</dbReference>
<dbReference type="CDD" id="cd01392">
    <property type="entry name" value="HTH_LacI"/>
    <property type="match status" value="1"/>
</dbReference>
<dbReference type="Gene3D" id="1.10.260.40">
    <property type="entry name" value="lambda repressor-like DNA-binding domains"/>
    <property type="match status" value="1"/>
</dbReference>
<protein>
    <submittedName>
        <fullName evidence="6">LacI family transcriptional regulator</fullName>
    </submittedName>
</protein>
<keyword evidence="7" id="KW-1185">Reference proteome</keyword>
<name>A0A2V3UZ15_9SPHN</name>
<evidence type="ECO:0000256" key="1">
    <source>
        <dbReference type="ARBA" id="ARBA00023015"/>
    </source>
</evidence>
<dbReference type="GO" id="GO:0000976">
    <property type="term" value="F:transcription cis-regulatory region binding"/>
    <property type="evidence" value="ECO:0007669"/>
    <property type="project" value="TreeGrafter"/>
</dbReference>
<dbReference type="PANTHER" id="PTHR30146:SF120">
    <property type="entry name" value="ALANINE RACEMASE"/>
    <property type="match status" value="1"/>
</dbReference>
<feature type="domain" description="HTH lacI-type" evidence="4">
    <location>
        <begin position="1"/>
        <end position="53"/>
    </location>
</feature>
<dbReference type="PANTHER" id="PTHR30146">
    <property type="entry name" value="LACI-RELATED TRANSCRIPTIONAL REPRESSOR"/>
    <property type="match status" value="1"/>
</dbReference>
<dbReference type="Pfam" id="PF00356">
    <property type="entry name" value="LacI"/>
    <property type="match status" value="1"/>
</dbReference>
<evidence type="ECO:0000313" key="6">
    <source>
        <dbReference type="EMBL" id="PXW73808.1"/>
    </source>
</evidence>
<dbReference type="SMART" id="SM00354">
    <property type="entry name" value="HTH_LACI"/>
    <property type="match status" value="1"/>
</dbReference>
<dbReference type="AlphaFoldDB" id="A0A2V3UZ15"/>
<evidence type="ECO:0000256" key="2">
    <source>
        <dbReference type="ARBA" id="ARBA00023125"/>
    </source>
</evidence>
<evidence type="ECO:0000259" key="5">
    <source>
        <dbReference type="PROSITE" id="PS50943"/>
    </source>
</evidence>
<evidence type="ECO:0000313" key="7">
    <source>
        <dbReference type="Proteomes" id="UP000248014"/>
    </source>
</evidence>
<comment type="caution">
    <text evidence="6">The sequence shown here is derived from an EMBL/GenBank/DDBJ whole genome shotgun (WGS) entry which is preliminary data.</text>
</comment>
<accession>A0A2V3UZ15</accession>
<keyword evidence="3" id="KW-0804">Transcription</keyword>
<dbReference type="RefSeq" id="WP_110299334.1">
    <property type="nucleotide sequence ID" value="NZ_QJJM01000009.1"/>
</dbReference>
<dbReference type="SUPFAM" id="SSF47413">
    <property type="entry name" value="lambda repressor-like DNA-binding domains"/>
    <property type="match status" value="1"/>
</dbReference>
<reference evidence="6 7" key="1">
    <citation type="submission" date="2018-05" db="EMBL/GenBank/DDBJ databases">
        <title>Genomic Encyclopedia of Type Strains, Phase IV (KMG-IV): sequencing the most valuable type-strain genomes for metagenomic binning, comparative biology and taxonomic classification.</title>
        <authorList>
            <person name="Goeker M."/>
        </authorList>
    </citation>
    <scope>NUCLEOTIDE SEQUENCE [LARGE SCALE GENOMIC DNA]</scope>
    <source>
        <strain evidence="6 7">DSM 3183</strain>
    </source>
</reference>
<keyword evidence="1" id="KW-0805">Transcription regulation</keyword>
<dbReference type="InterPro" id="IPR028082">
    <property type="entry name" value="Peripla_BP_I"/>
</dbReference>
<evidence type="ECO:0000259" key="4">
    <source>
        <dbReference type="PROSITE" id="PS50932"/>
    </source>
</evidence>
<dbReference type="GO" id="GO:0003700">
    <property type="term" value="F:DNA-binding transcription factor activity"/>
    <property type="evidence" value="ECO:0007669"/>
    <property type="project" value="TreeGrafter"/>
</dbReference>
<dbReference type="PROSITE" id="PS00356">
    <property type="entry name" value="HTH_LACI_1"/>
    <property type="match status" value="1"/>
</dbReference>
<dbReference type="PROSITE" id="PS50943">
    <property type="entry name" value="HTH_CROC1"/>
    <property type="match status" value="1"/>
</dbReference>
<organism evidence="6 7">
    <name type="scientific">Blastomonas natatoria</name>
    <dbReference type="NCBI Taxonomy" id="34015"/>
    <lineage>
        <taxon>Bacteria</taxon>
        <taxon>Pseudomonadati</taxon>
        <taxon>Pseudomonadota</taxon>
        <taxon>Alphaproteobacteria</taxon>
        <taxon>Sphingomonadales</taxon>
        <taxon>Sphingomonadaceae</taxon>
        <taxon>Blastomonas</taxon>
    </lineage>
</organism>
<dbReference type="OrthoDB" id="8433438at2"/>
<sequence length="327" mass="35186">MQELAELAGVSVSTVSRALAGKTIINAKTRERVVELARLHGFKPNQVAQNLRLRRAQAIGVVMPMGHEVDQHPSDPFFMTMLGYLADALTERNFDLLLSRVIPSDGNWLDDLLDSGRVDGAIVIGQSDQMAVLEAAAERHRALVVWGARIAGQKHVTVGSDNVRGGLIAGRHLIERGKRNLLFLGNPSPPEFGQRQQGFLQACAEAGLSDSVHSLPIHLTSEAAYSAAREFLDANPGIDGIFAASDVVAMSALRALAERGLSVPGDVAVVGYDDIILAAHTTPPLTTIRQDLQAGARMLVDMVFRQIDGEICDPVQLEPELIIRASS</sequence>
<dbReference type="InterPro" id="IPR046335">
    <property type="entry name" value="LacI/GalR-like_sensor"/>
</dbReference>
<dbReference type="EMBL" id="QJJM01000009">
    <property type="protein sequence ID" value="PXW73808.1"/>
    <property type="molecule type" value="Genomic_DNA"/>
</dbReference>
<dbReference type="InterPro" id="IPR001387">
    <property type="entry name" value="Cro/C1-type_HTH"/>
</dbReference>
<evidence type="ECO:0000256" key="3">
    <source>
        <dbReference type="ARBA" id="ARBA00023163"/>
    </source>
</evidence>
<dbReference type="SUPFAM" id="SSF53822">
    <property type="entry name" value="Periplasmic binding protein-like I"/>
    <property type="match status" value="1"/>
</dbReference>